<accession>A0A484PAK7</accession>
<feature type="domain" description="Pirin N-terminal" evidence="2">
    <location>
        <begin position="35"/>
        <end position="122"/>
    </location>
</feature>
<dbReference type="Gene3D" id="2.60.120.10">
    <property type="entry name" value="Jelly Rolls"/>
    <property type="match status" value="1"/>
</dbReference>
<dbReference type="InterPro" id="IPR012093">
    <property type="entry name" value="Pirin"/>
</dbReference>
<sequence>MTLYDAETNTPRAIQYRTSGHRLGPITRLMSPGDLGEHLKPFVFLDLFEFTPSDGRRFVPHPHSGIATLTTFFEGRMTYGDTTGKRGAMADESVEWMRAGSGVWHAGEPSPGSLMRGFQLWLALPPNLELEPAESLYFEADRIERAGPARILLGRYLDKESPIPAPASITYLHVRLADGERWTYHPAPDHDIAWLATNAGKLAVSGAVLERDLAVFAEGKGAIDITAKGAAEFVIGSAVKHPYPLINGSSSVHTSASALAEGERNIANIQRSPAFSALVAR</sequence>
<dbReference type="SUPFAM" id="SSF51182">
    <property type="entry name" value="RmlC-like cupins"/>
    <property type="match status" value="1"/>
</dbReference>
<dbReference type="PANTHER" id="PTHR13903">
    <property type="entry name" value="PIRIN-RELATED"/>
    <property type="match status" value="1"/>
</dbReference>
<protein>
    <submittedName>
        <fullName evidence="3">Pirin-related protein</fullName>
    </submittedName>
</protein>
<dbReference type="Pfam" id="PF02678">
    <property type="entry name" value="Pirin"/>
    <property type="match status" value="1"/>
</dbReference>
<dbReference type="PIRSF" id="PIRSF006232">
    <property type="entry name" value="Pirin"/>
    <property type="match status" value="1"/>
</dbReference>
<dbReference type="PANTHER" id="PTHR13903:SF8">
    <property type="entry name" value="PIRIN"/>
    <property type="match status" value="1"/>
</dbReference>
<dbReference type="AlphaFoldDB" id="A0A484PAK7"/>
<reference evidence="3" key="1">
    <citation type="submission" date="2019-03" db="EMBL/GenBank/DDBJ databases">
        <authorList>
            <person name="Danneels B."/>
        </authorList>
    </citation>
    <scope>NUCLEOTIDE SEQUENCE</scope>
</reference>
<dbReference type="EMBL" id="CAADHY010000015">
    <property type="protein sequence ID" value="VFR21750.1"/>
    <property type="molecule type" value="Genomic_DNA"/>
</dbReference>
<dbReference type="InterPro" id="IPR014710">
    <property type="entry name" value="RmlC-like_jellyroll"/>
</dbReference>
<evidence type="ECO:0000256" key="1">
    <source>
        <dbReference type="ARBA" id="ARBA00008416"/>
    </source>
</evidence>
<gene>
    <name evidence="3" type="ORF">AMP9_4075</name>
</gene>
<comment type="similarity">
    <text evidence="1">Belongs to the pirin family.</text>
</comment>
<dbReference type="InterPro" id="IPR011051">
    <property type="entry name" value="RmlC_Cupin_sf"/>
</dbReference>
<evidence type="ECO:0000259" key="2">
    <source>
        <dbReference type="Pfam" id="PF02678"/>
    </source>
</evidence>
<evidence type="ECO:0000313" key="3">
    <source>
        <dbReference type="EMBL" id="VFR21750.1"/>
    </source>
</evidence>
<name>A0A484PAK7_9ZZZZ</name>
<organism evidence="3">
    <name type="scientific">plant metagenome</name>
    <dbReference type="NCBI Taxonomy" id="1297885"/>
    <lineage>
        <taxon>unclassified sequences</taxon>
        <taxon>metagenomes</taxon>
        <taxon>organismal metagenomes</taxon>
    </lineage>
</organism>
<proteinExistence type="inferred from homology"/>
<dbReference type="InterPro" id="IPR003829">
    <property type="entry name" value="Pirin_N_dom"/>
</dbReference>